<dbReference type="SUPFAM" id="SSF54427">
    <property type="entry name" value="NTF2-like"/>
    <property type="match status" value="1"/>
</dbReference>
<dbReference type="CDD" id="cd14342">
    <property type="entry name" value="UBA_TAP-C"/>
    <property type="match status" value="1"/>
</dbReference>
<evidence type="ECO:0000313" key="10">
    <source>
        <dbReference type="EMBL" id="JAQ05954.1"/>
    </source>
</evidence>
<dbReference type="InterPro" id="IPR018222">
    <property type="entry name" value="Nuclear_transport_factor_2_euk"/>
</dbReference>
<evidence type="ECO:0000256" key="3">
    <source>
        <dbReference type="ARBA" id="ARBA00022448"/>
    </source>
</evidence>
<dbReference type="GO" id="GO:0016973">
    <property type="term" value="P:poly(A)+ mRNA export from nucleus"/>
    <property type="evidence" value="ECO:0007669"/>
    <property type="project" value="TreeGrafter"/>
</dbReference>
<dbReference type="EMBL" id="GDHC01012675">
    <property type="protein sequence ID" value="JAQ05954.1"/>
    <property type="molecule type" value="Transcribed_RNA"/>
</dbReference>
<organism evidence="10">
    <name type="scientific">Lygus hesperus</name>
    <name type="common">Western plant bug</name>
    <dbReference type="NCBI Taxonomy" id="30085"/>
    <lineage>
        <taxon>Eukaryota</taxon>
        <taxon>Metazoa</taxon>
        <taxon>Ecdysozoa</taxon>
        <taxon>Arthropoda</taxon>
        <taxon>Hexapoda</taxon>
        <taxon>Insecta</taxon>
        <taxon>Pterygota</taxon>
        <taxon>Neoptera</taxon>
        <taxon>Paraneoptera</taxon>
        <taxon>Hemiptera</taxon>
        <taxon>Heteroptera</taxon>
        <taxon>Panheteroptera</taxon>
        <taxon>Cimicomorpha</taxon>
        <taxon>Miridae</taxon>
        <taxon>Mirini</taxon>
        <taxon>Lygus</taxon>
    </lineage>
</organism>
<dbReference type="PANTHER" id="PTHR10662:SF22">
    <property type="entry name" value="NUCLEAR RNA EXPORT FACTOR 1"/>
    <property type="match status" value="1"/>
</dbReference>
<sequence length="287" mass="31874">MRLDGVDLPKPITFDLEEEDAGNLPKSQLSFMCDAEHGSVMAKTFIEQYYQIFDSDDRSPLLQAYHDTAHFSIMCHIGSSDSHSMFSNFIADNRNLLRFDNSGKRLKQLKIGKHSIVGALKSFTGTEHDPTTFVVDLVFFTPALIQLIVSGLFREKVKPTSGSAFKYFSRTFIIVPVGAGFCIVNEELCLHYPTSAQMKQMTSKPKPPVSAMPAPGPSAIAPPVVNGDHSDILAKQQMVTDLAAKSGMNLIWSEKCLNETNWNLEQALFAFMQLREAGTIPMEAFQK</sequence>
<feature type="domain" description="NTF2" evidence="8">
    <location>
        <begin position="41"/>
        <end position="190"/>
    </location>
</feature>
<dbReference type="Gene3D" id="3.10.450.50">
    <property type="match status" value="1"/>
</dbReference>
<keyword evidence="4" id="KW-0433">Leucine-rich repeat</keyword>
<dbReference type="FunFam" id="1.10.8.10:FF:000018">
    <property type="entry name" value="Nuclear RNA export factor 1"/>
    <property type="match status" value="1"/>
</dbReference>
<proteinExistence type="inferred from homology"/>
<keyword evidence="6" id="KW-0509">mRNA transport</keyword>
<protein>
    <submittedName>
        <fullName evidence="10">Nuclear RNA export factor 1</fullName>
    </submittedName>
</protein>
<evidence type="ECO:0000256" key="1">
    <source>
        <dbReference type="ARBA" id="ARBA00004123"/>
    </source>
</evidence>
<comment type="similarity">
    <text evidence="2">Belongs to the NXF family.</text>
</comment>
<dbReference type="PANTHER" id="PTHR10662">
    <property type="entry name" value="NUCLEAR RNA EXPORT FACTOR"/>
    <property type="match status" value="1"/>
</dbReference>
<dbReference type="PROSITE" id="PS51281">
    <property type="entry name" value="TAP_C"/>
    <property type="match status" value="1"/>
</dbReference>
<evidence type="ECO:0000256" key="7">
    <source>
        <dbReference type="ARBA" id="ARBA00023242"/>
    </source>
</evidence>
<evidence type="ECO:0000256" key="5">
    <source>
        <dbReference type="ARBA" id="ARBA00022737"/>
    </source>
</evidence>
<dbReference type="GO" id="GO:0003723">
    <property type="term" value="F:RNA binding"/>
    <property type="evidence" value="ECO:0007669"/>
    <property type="project" value="TreeGrafter"/>
</dbReference>
<dbReference type="Pfam" id="PF22602">
    <property type="entry name" value="NXF_NTF2"/>
    <property type="match status" value="1"/>
</dbReference>
<dbReference type="AlphaFoldDB" id="A0A146LCB2"/>
<comment type="subcellular location">
    <subcellularLocation>
        <location evidence="1">Nucleus</location>
    </subcellularLocation>
</comment>
<dbReference type="InterPro" id="IPR009060">
    <property type="entry name" value="UBA-like_sf"/>
</dbReference>
<dbReference type="InterPro" id="IPR005637">
    <property type="entry name" value="TAP_C_dom"/>
</dbReference>
<gene>
    <name evidence="10" type="primary">sbr</name>
    <name evidence="10" type="ORF">g.86195</name>
</gene>
<evidence type="ECO:0000259" key="8">
    <source>
        <dbReference type="PROSITE" id="PS50177"/>
    </source>
</evidence>
<feature type="domain" description="TAP-C" evidence="9">
    <location>
        <begin position="233"/>
        <end position="287"/>
    </location>
</feature>
<accession>A0A146LCB2</accession>
<keyword evidence="5" id="KW-0677">Repeat</keyword>
<evidence type="ECO:0000256" key="6">
    <source>
        <dbReference type="ARBA" id="ARBA00022816"/>
    </source>
</evidence>
<keyword evidence="3" id="KW-0813">Transport</keyword>
<dbReference type="Gene3D" id="1.10.8.10">
    <property type="entry name" value="DNA helicase RuvA subunit, C-terminal domain"/>
    <property type="match status" value="1"/>
</dbReference>
<dbReference type="GO" id="GO:0005634">
    <property type="term" value="C:nucleus"/>
    <property type="evidence" value="ECO:0007669"/>
    <property type="project" value="UniProtKB-SubCell"/>
</dbReference>
<dbReference type="Pfam" id="PF03943">
    <property type="entry name" value="TAP_C"/>
    <property type="match status" value="1"/>
</dbReference>
<dbReference type="InterPro" id="IPR002075">
    <property type="entry name" value="NTF2_dom"/>
</dbReference>
<dbReference type="SMART" id="SM00804">
    <property type="entry name" value="TAP_C"/>
    <property type="match status" value="1"/>
</dbReference>
<dbReference type="InterPro" id="IPR030217">
    <property type="entry name" value="NXF_fam"/>
</dbReference>
<evidence type="ECO:0000259" key="9">
    <source>
        <dbReference type="PROSITE" id="PS51281"/>
    </source>
</evidence>
<dbReference type="SUPFAM" id="SSF46934">
    <property type="entry name" value="UBA-like"/>
    <property type="match status" value="1"/>
</dbReference>
<dbReference type="InterPro" id="IPR032710">
    <property type="entry name" value="NTF2-like_dom_sf"/>
</dbReference>
<keyword evidence="7" id="KW-0539">Nucleus</keyword>
<evidence type="ECO:0000256" key="4">
    <source>
        <dbReference type="ARBA" id="ARBA00022614"/>
    </source>
</evidence>
<name>A0A146LCB2_LYGHE</name>
<evidence type="ECO:0000256" key="2">
    <source>
        <dbReference type="ARBA" id="ARBA00009285"/>
    </source>
</evidence>
<reference evidence="10" key="1">
    <citation type="journal article" date="2016" name="Gigascience">
        <title>De novo construction of an expanded transcriptome assembly for the western tarnished plant bug, Lygus hesperus.</title>
        <authorList>
            <person name="Tassone E.E."/>
            <person name="Geib S.M."/>
            <person name="Hall B."/>
            <person name="Fabrick J.A."/>
            <person name="Brent C.S."/>
            <person name="Hull J.J."/>
        </authorList>
    </citation>
    <scope>NUCLEOTIDE SEQUENCE</scope>
</reference>
<dbReference type="PROSITE" id="PS50177">
    <property type="entry name" value="NTF2_DOMAIN"/>
    <property type="match status" value="1"/>
</dbReference>